<dbReference type="Proteomes" id="UP000677054">
    <property type="component" value="Unassembled WGS sequence"/>
</dbReference>
<dbReference type="PANTHER" id="PTHR12431:SF19">
    <property type="entry name" value="SORTING NEXIN-27"/>
    <property type="match status" value="1"/>
</dbReference>
<dbReference type="OrthoDB" id="10036828at2759"/>
<evidence type="ECO:0000256" key="10">
    <source>
        <dbReference type="ARBA" id="ARBA00023053"/>
    </source>
</evidence>
<keyword evidence="10" id="KW-0915">Sodium</keyword>
<evidence type="ECO:0000256" key="6">
    <source>
        <dbReference type="ARBA" id="ARBA00022461"/>
    </source>
</evidence>
<dbReference type="Pfam" id="PF00858">
    <property type="entry name" value="ASC"/>
    <property type="match status" value="1"/>
</dbReference>
<evidence type="ECO:0000256" key="11">
    <source>
        <dbReference type="ARBA" id="ARBA00023065"/>
    </source>
</evidence>
<dbReference type="InterPro" id="IPR000159">
    <property type="entry name" value="RA_dom"/>
</dbReference>
<feature type="non-terminal residue" evidence="18">
    <location>
        <position position="1"/>
    </location>
</feature>
<dbReference type="InterPro" id="IPR001873">
    <property type="entry name" value="ENaC"/>
</dbReference>
<keyword evidence="5 16" id="KW-0813">Transport</keyword>
<evidence type="ECO:0000256" key="16">
    <source>
        <dbReference type="RuleBase" id="RU000679"/>
    </source>
</evidence>
<dbReference type="AlphaFoldDB" id="A0A7R8XDH2"/>
<evidence type="ECO:0000259" key="17">
    <source>
        <dbReference type="PROSITE" id="PS50200"/>
    </source>
</evidence>
<gene>
    <name evidence="18" type="ORF">DSTB1V02_LOCUS7675</name>
</gene>
<keyword evidence="13" id="KW-0472">Membrane</keyword>
<dbReference type="Gene3D" id="3.10.20.90">
    <property type="entry name" value="Phosphatidylinositol 3-kinase Catalytic Subunit, Chain A, domain 1"/>
    <property type="match status" value="1"/>
</dbReference>
<keyword evidence="19" id="KW-1185">Reference proteome</keyword>
<keyword evidence="15 16" id="KW-0407">Ion channel</keyword>
<organism evidence="18">
    <name type="scientific">Darwinula stevensoni</name>
    <dbReference type="NCBI Taxonomy" id="69355"/>
    <lineage>
        <taxon>Eukaryota</taxon>
        <taxon>Metazoa</taxon>
        <taxon>Ecdysozoa</taxon>
        <taxon>Arthropoda</taxon>
        <taxon>Crustacea</taxon>
        <taxon>Oligostraca</taxon>
        <taxon>Ostracoda</taxon>
        <taxon>Podocopa</taxon>
        <taxon>Podocopida</taxon>
        <taxon>Darwinulocopina</taxon>
        <taxon>Darwinuloidea</taxon>
        <taxon>Darwinulidae</taxon>
        <taxon>Darwinula</taxon>
    </lineage>
</organism>
<dbReference type="PANTHER" id="PTHR12431">
    <property type="entry name" value="SORTING NEXIN 17 AND 27"/>
    <property type="match status" value="1"/>
</dbReference>
<name>A0A7R8XDH2_9CRUS</name>
<keyword evidence="8" id="KW-0967">Endosome</keyword>
<evidence type="ECO:0000256" key="7">
    <source>
        <dbReference type="ARBA" id="ARBA00022692"/>
    </source>
</evidence>
<evidence type="ECO:0000313" key="18">
    <source>
        <dbReference type="EMBL" id="CAD7247850.1"/>
    </source>
</evidence>
<keyword evidence="11 16" id="KW-0406">Ion transport</keyword>
<evidence type="ECO:0000256" key="12">
    <source>
        <dbReference type="ARBA" id="ARBA00023121"/>
    </source>
</evidence>
<protein>
    <recommendedName>
        <fullName evidence="17">Ras-associating domain-containing protein</fullName>
    </recommendedName>
</protein>
<evidence type="ECO:0000256" key="15">
    <source>
        <dbReference type="ARBA" id="ARBA00023303"/>
    </source>
</evidence>
<keyword evidence="12" id="KW-0446">Lipid-binding</keyword>
<comment type="subcellular location">
    <subcellularLocation>
        <location evidence="3">Endomembrane system</location>
        <topology evidence="3">Peripheral membrane protein</topology>
    </subcellularLocation>
    <subcellularLocation>
        <location evidence="2">Endosome</location>
    </subcellularLocation>
    <subcellularLocation>
        <location evidence="1">Membrane</location>
        <topology evidence="1">Multi-pass membrane protein</topology>
    </subcellularLocation>
</comment>
<comment type="similarity">
    <text evidence="4 16">Belongs to the amiloride-sensitive sodium channel (TC 1.A.6) family.</text>
</comment>
<dbReference type="Gene3D" id="1.20.80.60">
    <property type="match status" value="1"/>
</dbReference>
<dbReference type="EMBL" id="LR901125">
    <property type="protein sequence ID" value="CAD7247850.1"/>
    <property type="molecule type" value="Genomic_DNA"/>
</dbReference>
<evidence type="ECO:0000256" key="5">
    <source>
        <dbReference type="ARBA" id="ARBA00022448"/>
    </source>
</evidence>
<evidence type="ECO:0000256" key="4">
    <source>
        <dbReference type="ARBA" id="ARBA00007193"/>
    </source>
</evidence>
<keyword evidence="14 16" id="KW-0739">Sodium transport</keyword>
<dbReference type="EMBL" id="CAJPEV010001608">
    <property type="protein sequence ID" value="CAG0893501.1"/>
    <property type="molecule type" value="Genomic_DNA"/>
</dbReference>
<dbReference type="Pfam" id="PF00788">
    <property type="entry name" value="RA"/>
    <property type="match status" value="1"/>
</dbReference>
<keyword evidence="9" id="KW-1133">Transmembrane helix</keyword>
<evidence type="ECO:0000313" key="19">
    <source>
        <dbReference type="Proteomes" id="UP000677054"/>
    </source>
</evidence>
<dbReference type="GO" id="GO:0005769">
    <property type="term" value="C:early endosome"/>
    <property type="evidence" value="ECO:0007669"/>
    <property type="project" value="TreeGrafter"/>
</dbReference>
<evidence type="ECO:0000256" key="3">
    <source>
        <dbReference type="ARBA" id="ARBA00004184"/>
    </source>
</evidence>
<keyword evidence="6 16" id="KW-0894">Sodium channel</keyword>
<evidence type="ECO:0000256" key="14">
    <source>
        <dbReference type="ARBA" id="ARBA00023201"/>
    </source>
</evidence>
<evidence type="ECO:0000256" key="1">
    <source>
        <dbReference type="ARBA" id="ARBA00004141"/>
    </source>
</evidence>
<evidence type="ECO:0000256" key="2">
    <source>
        <dbReference type="ARBA" id="ARBA00004177"/>
    </source>
</evidence>
<dbReference type="GO" id="GO:0005272">
    <property type="term" value="F:sodium channel activity"/>
    <property type="evidence" value="ECO:0007669"/>
    <property type="project" value="UniProtKB-KW"/>
</dbReference>
<sequence>MKIWIAVFLVGTALTVYSVYQVVADYLSYPVITYVSMSHARKMTFPAVTVCNSNPIVCFKLGQLRDLLPELWDVSGCKVEAFMLTPVIWLLSPNLDREKLKTALDGGEEHNGAGTYYRGSRLHICEEYVPSQINVRNEPAIQIGLISEEPIGKRSLPPQGTAGQSAGNLDGPHGFGVEDISAATDDYLNSHCVNVDIKVLLPTNDVVSISCRRSATTEELFTSLADKISLPHTVAPYFALFELLEYNFERKLGPRECPHSLYIQNYSTATATCIALRRWLFSVNTELHISSESDLAATFFYHLAVEEVNRGNIDAGNQLYKLKALQDPSRKHDYLELVRQQPGYASVVFPHAACDARKNHGHVIPVISERGFSLRACSDDGEPQ</sequence>
<reference evidence="18" key="1">
    <citation type="submission" date="2020-11" db="EMBL/GenBank/DDBJ databases">
        <authorList>
            <person name="Tran Van P."/>
        </authorList>
    </citation>
    <scope>NUCLEOTIDE SEQUENCE</scope>
</reference>
<dbReference type="GO" id="GO:0032456">
    <property type="term" value="P:endocytic recycling"/>
    <property type="evidence" value="ECO:0007669"/>
    <property type="project" value="TreeGrafter"/>
</dbReference>
<evidence type="ECO:0000256" key="13">
    <source>
        <dbReference type="ARBA" id="ARBA00023136"/>
    </source>
</evidence>
<evidence type="ECO:0000256" key="8">
    <source>
        <dbReference type="ARBA" id="ARBA00022753"/>
    </source>
</evidence>
<dbReference type="GO" id="GO:0007165">
    <property type="term" value="P:signal transduction"/>
    <property type="evidence" value="ECO:0007669"/>
    <property type="project" value="InterPro"/>
</dbReference>
<accession>A0A7R8XDH2</accession>
<dbReference type="FunFam" id="3.10.20.90:FF:000210">
    <property type="entry name" value="Putative Sorting nexin-27"/>
    <property type="match status" value="1"/>
</dbReference>
<feature type="domain" description="Ras-associating" evidence="17">
    <location>
        <begin position="189"/>
        <end position="281"/>
    </location>
</feature>
<dbReference type="GO" id="GO:0035091">
    <property type="term" value="F:phosphatidylinositol binding"/>
    <property type="evidence" value="ECO:0007669"/>
    <property type="project" value="TreeGrafter"/>
</dbReference>
<dbReference type="GO" id="GO:0016020">
    <property type="term" value="C:membrane"/>
    <property type="evidence" value="ECO:0007669"/>
    <property type="project" value="UniProtKB-SubCell"/>
</dbReference>
<proteinExistence type="inferred from homology"/>
<evidence type="ECO:0000256" key="9">
    <source>
        <dbReference type="ARBA" id="ARBA00022989"/>
    </source>
</evidence>
<keyword evidence="7 16" id="KW-0812">Transmembrane</keyword>
<dbReference type="PROSITE" id="PS50200">
    <property type="entry name" value="RA"/>
    <property type="match status" value="1"/>
</dbReference>
<dbReference type="GO" id="GO:0006886">
    <property type="term" value="P:intracellular protein transport"/>
    <property type="evidence" value="ECO:0007669"/>
    <property type="project" value="TreeGrafter"/>
</dbReference>